<evidence type="ECO:0000256" key="7">
    <source>
        <dbReference type="ARBA" id="ARBA00023303"/>
    </source>
</evidence>
<feature type="domain" description="Potassium channel" evidence="10">
    <location>
        <begin position="365"/>
        <end position="440"/>
    </location>
</feature>
<evidence type="ECO:0000256" key="3">
    <source>
        <dbReference type="ARBA" id="ARBA00022692"/>
    </source>
</evidence>
<keyword evidence="7" id="KW-0407">Ion channel</keyword>
<dbReference type="Pfam" id="PF07885">
    <property type="entry name" value="Ion_trans_2"/>
    <property type="match status" value="2"/>
</dbReference>
<feature type="compositionally biased region" description="Basic and acidic residues" evidence="8">
    <location>
        <begin position="34"/>
        <end position="47"/>
    </location>
</feature>
<proteinExistence type="predicted"/>
<dbReference type="PANTHER" id="PTHR11003:SF342">
    <property type="entry name" value="OUTWARD-RECTIFIER POTASSIUM CHANNEL TOK1"/>
    <property type="match status" value="1"/>
</dbReference>
<feature type="transmembrane region" description="Helical" evidence="9">
    <location>
        <begin position="100"/>
        <end position="123"/>
    </location>
</feature>
<evidence type="ECO:0000313" key="12">
    <source>
        <dbReference type="Proteomes" id="UP001498398"/>
    </source>
</evidence>
<feature type="transmembrane region" description="Helical" evidence="9">
    <location>
        <begin position="216"/>
        <end position="237"/>
    </location>
</feature>
<dbReference type="EMBL" id="JBANRG010000036">
    <property type="protein sequence ID" value="KAK7449209.1"/>
    <property type="molecule type" value="Genomic_DNA"/>
</dbReference>
<feature type="domain" description="Potassium channel" evidence="10">
    <location>
        <begin position="223"/>
        <end position="291"/>
    </location>
</feature>
<keyword evidence="5" id="KW-0406">Ion transport</keyword>
<evidence type="ECO:0000256" key="2">
    <source>
        <dbReference type="ARBA" id="ARBA00022448"/>
    </source>
</evidence>
<sequence>MNDPGLDEPILDTADRVTGTYNEPQQSTSQQSGRQRDSDGRSKPEQGYTDVEKRWWILSTAFPLIAGTLGPLANLFSVCALVQTWRIKVPDGTRISDPKWILALNSTSLAFAIAANLFLLFNFAHRIRYTVAQPLTITLWYISAVLLIIPLGSIHNLSSSSIHHTLSQSYFYAILGVILYIFISTLLLLHYLESLIFRHRPDPPSFDHLTIPQRTLMLQTISFTLYLALGAGVYAAAEGQSFVDSVYWADYTLLTIGLGSDFPPQTSVIRGLLIPYAGGGLVIIGLVVGSIRGLVLDRAEERVMKRRLSKEREKWIEKMKGREQKEKTGKSTEWRKAEFEAMRKALDRAQKVRRYTALGVSFFAFLVLWFIGALVFWFTETNQQWTYPTTLYFTYTTLLTIGYGDFVPMSNSGKPFFVLWSLIAVPTVTILISNMGSTVVRWVEKGTVWLGRWTVLPEKRGGSRGDVHNAEPDHRRSKVEEQHFKGEVEKIGGAVERAEVEHGDATSLAAKLAKEIRGLAEDLGSKPPKKYSWEDWKKWMKLLEQNDSHQTMNPENDSDDSGKQWVWLGEDGPLFSRIGETEWILGKLCEKLEEVLEERVTSKK</sequence>
<dbReference type="InterPro" id="IPR003280">
    <property type="entry name" value="2pore_dom_K_chnl"/>
</dbReference>
<reference evidence="11 12" key="1">
    <citation type="submission" date="2024-01" db="EMBL/GenBank/DDBJ databases">
        <title>A draft genome for the cacao thread blight pathogen Marasmiellus scandens.</title>
        <authorList>
            <person name="Baruah I.K."/>
            <person name="Leung J."/>
            <person name="Bukari Y."/>
            <person name="Amoako-Attah I."/>
            <person name="Meinhardt L.W."/>
            <person name="Bailey B.A."/>
            <person name="Cohen S.P."/>
        </authorList>
    </citation>
    <scope>NUCLEOTIDE SEQUENCE [LARGE SCALE GENOMIC DNA]</scope>
    <source>
        <strain evidence="11 12">GH-19</strain>
    </source>
</reference>
<evidence type="ECO:0000256" key="8">
    <source>
        <dbReference type="SAM" id="MobiDB-lite"/>
    </source>
</evidence>
<name>A0ABR1J5T8_9AGAR</name>
<keyword evidence="4 9" id="KW-1133">Transmembrane helix</keyword>
<evidence type="ECO:0000256" key="9">
    <source>
        <dbReference type="SAM" id="Phobius"/>
    </source>
</evidence>
<protein>
    <recommendedName>
        <fullName evidence="10">Potassium channel domain-containing protein</fullName>
    </recommendedName>
</protein>
<keyword evidence="12" id="KW-1185">Reference proteome</keyword>
<evidence type="ECO:0000259" key="10">
    <source>
        <dbReference type="Pfam" id="PF07885"/>
    </source>
</evidence>
<keyword evidence="6 9" id="KW-0472">Membrane</keyword>
<dbReference type="Gene3D" id="1.10.287.70">
    <property type="match status" value="2"/>
</dbReference>
<evidence type="ECO:0000256" key="6">
    <source>
        <dbReference type="ARBA" id="ARBA00023136"/>
    </source>
</evidence>
<feature type="transmembrane region" description="Helical" evidence="9">
    <location>
        <begin position="273"/>
        <end position="296"/>
    </location>
</feature>
<feature type="transmembrane region" description="Helical" evidence="9">
    <location>
        <begin position="416"/>
        <end position="435"/>
    </location>
</feature>
<evidence type="ECO:0000256" key="4">
    <source>
        <dbReference type="ARBA" id="ARBA00022989"/>
    </source>
</evidence>
<feature type="transmembrane region" description="Helical" evidence="9">
    <location>
        <begin position="61"/>
        <end position="85"/>
    </location>
</feature>
<keyword evidence="3 9" id="KW-0812">Transmembrane</keyword>
<feature type="transmembrane region" description="Helical" evidence="9">
    <location>
        <begin position="170"/>
        <end position="192"/>
    </location>
</feature>
<feature type="transmembrane region" description="Helical" evidence="9">
    <location>
        <begin position="355"/>
        <end position="379"/>
    </location>
</feature>
<organism evidence="11 12">
    <name type="scientific">Marasmiellus scandens</name>
    <dbReference type="NCBI Taxonomy" id="2682957"/>
    <lineage>
        <taxon>Eukaryota</taxon>
        <taxon>Fungi</taxon>
        <taxon>Dikarya</taxon>
        <taxon>Basidiomycota</taxon>
        <taxon>Agaricomycotina</taxon>
        <taxon>Agaricomycetes</taxon>
        <taxon>Agaricomycetidae</taxon>
        <taxon>Agaricales</taxon>
        <taxon>Marasmiineae</taxon>
        <taxon>Omphalotaceae</taxon>
        <taxon>Marasmiellus</taxon>
    </lineage>
</organism>
<dbReference type="PANTHER" id="PTHR11003">
    <property type="entry name" value="POTASSIUM CHANNEL, SUBFAMILY K"/>
    <property type="match status" value="1"/>
</dbReference>
<feature type="region of interest" description="Disordered" evidence="8">
    <location>
        <begin position="1"/>
        <end position="47"/>
    </location>
</feature>
<accession>A0ABR1J5T8</accession>
<gene>
    <name evidence="11" type="ORF">VKT23_013354</name>
</gene>
<feature type="compositionally biased region" description="Acidic residues" evidence="8">
    <location>
        <begin position="1"/>
        <end position="10"/>
    </location>
</feature>
<evidence type="ECO:0000313" key="11">
    <source>
        <dbReference type="EMBL" id="KAK7449209.1"/>
    </source>
</evidence>
<dbReference type="InterPro" id="IPR013099">
    <property type="entry name" value="K_chnl_dom"/>
</dbReference>
<dbReference type="Proteomes" id="UP001498398">
    <property type="component" value="Unassembled WGS sequence"/>
</dbReference>
<comment type="caution">
    <text evidence="11">The sequence shown here is derived from an EMBL/GenBank/DDBJ whole genome shotgun (WGS) entry which is preliminary data.</text>
</comment>
<keyword evidence="2" id="KW-0813">Transport</keyword>
<evidence type="ECO:0000256" key="1">
    <source>
        <dbReference type="ARBA" id="ARBA00004141"/>
    </source>
</evidence>
<comment type="subcellular location">
    <subcellularLocation>
        <location evidence="1">Membrane</location>
        <topology evidence="1">Multi-pass membrane protein</topology>
    </subcellularLocation>
</comment>
<dbReference type="SUPFAM" id="SSF81324">
    <property type="entry name" value="Voltage-gated potassium channels"/>
    <property type="match status" value="2"/>
</dbReference>
<feature type="transmembrane region" description="Helical" evidence="9">
    <location>
        <begin position="135"/>
        <end position="158"/>
    </location>
</feature>
<evidence type="ECO:0000256" key="5">
    <source>
        <dbReference type="ARBA" id="ARBA00023065"/>
    </source>
</evidence>